<gene>
    <name evidence="3" type="ORF">O4213_03495</name>
</gene>
<feature type="transmembrane region" description="Helical" evidence="2">
    <location>
        <begin position="333"/>
        <end position="355"/>
    </location>
</feature>
<feature type="region of interest" description="Disordered" evidence="1">
    <location>
        <begin position="698"/>
        <end position="731"/>
    </location>
</feature>
<evidence type="ECO:0000256" key="1">
    <source>
        <dbReference type="SAM" id="MobiDB-lite"/>
    </source>
</evidence>
<feature type="transmembrane region" description="Helical" evidence="2">
    <location>
        <begin position="60"/>
        <end position="79"/>
    </location>
</feature>
<feature type="transmembrane region" description="Helical" evidence="2">
    <location>
        <begin position="121"/>
        <end position="139"/>
    </location>
</feature>
<feature type="transmembrane region" description="Helical" evidence="2">
    <location>
        <begin position="15"/>
        <end position="35"/>
    </location>
</feature>
<dbReference type="RefSeq" id="WP_301569520.1">
    <property type="nucleotide sequence ID" value="NZ_JAPWIE010000001.1"/>
</dbReference>
<keyword evidence="2" id="KW-1133">Transmembrane helix</keyword>
<feature type="transmembrane region" description="Helical" evidence="2">
    <location>
        <begin position="86"/>
        <end position="109"/>
    </location>
</feature>
<name>A0ABT4MPU3_GORRU</name>
<keyword evidence="2" id="KW-0472">Membrane</keyword>
<feature type="transmembrane region" description="Helical" evidence="2">
    <location>
        <begin position="410"/>
        <end position="431"/>
    </location>
</feature>
<evidence type="ECO:0000313" key="3">
    <source>
        <dbReference type="EMBL" id="MCZ4549029.1"/>
    </source>
</evidence>
<feature type="transmembrane region" description="Helical" evidence="2">
    <location>
        <begin position="376"/>
        <end position="398"/>
    </location>
</feature>
<feature type="transmembrane region" description="Helical" evidence="2">
    <location>
        <begin position="160"/>
        <end position="178"/>
    </location>
</feature>
<dbReference type="EMBL" id="JAPWIE010000001">
    <property type="protein sequence ID" value="MCZ4549029.1"/>
    <property type="molecule type" value="Genomic_DNA"/>
</dbReference>
<evidence type="ECO:0000313" key="4">
    <source>
        <dbReference type="Proteomes" id="UP001067235"/>
    </source>
</evidence>
<organism evidence="3 4">
    <name type="scientific">Gordonia rubripertincta</name>
    <name type="common">Rhodococcus corallinus</name>
    <dbReference type="NCBI Taxonomy" id="36822"/>
    <lineage>
        <taxon>Bacteria</taxon>
        <taxon>Bacillati</taxon>
        <taxon>Actinomycetota</taxon>
        <taxon>Actinomycetes</taxon>
        <taxon>Mycobacteriales</taxon>
        <taxon>Gordoniaceae</taxon>
        <taxon>Gordonia</taxon>
    </lineage>
</organism>
<sequence>MYEWFDRTIVDTGRLPLFFLLVAFVLTFLFIRFSVRMIRAQVSWWPGNVTPGGVHMHHEFFGVIMMMISGFCFVALASFHTPIANCVLASVFGIGAALVLDEFALVLHLRDVYWEEEGRSSIDAVFVAIAVITLFLMGLRPFGFGGELNDYENAPDTVTRVVVIVALALSAVLATITLLKGKLWTGLIGLFFLPLLIIGSIRIGRPASPWARWRYTTRPGKREKAIRREQRYREPIVRWKIVVQETVAGRFGIPDHPAPIPVEVAVREPGAGAPNRMATAIRWRRTRHRLGMIPVWRLPAVLVSLSILAALVVTTVDDTFVIEGMDAGSTSTLLGVIAGAMATLTGLVFTAITLAMQFGASQISVRVIPVLQQDPIMRWSIGTFLATFVFTLITALDIAEDSNDVPAPGLSTLLALLVTIASVFMFIALVVKVGSVLNSSQLLRWIANEGRGAIRRVYPVEATGDVGDELPVGVEPEPGSQTTLIQLREIPSQGRVLMAVDLQRLQRLAIDWNVRVDLLIGIGDFVAHNADVFEVHGPGDRVRPHHLLGTLLFGDTHRPSVSPAAALQSISDIALKALSPAINDPGRAVQALDHVEDLLLMLAPRLRVDQQYASLTLVGGYRRTWDDFVAVGTDEIRHCSSNAAQVQRRLRALLQTLREQCPPDQHEPIDNRLRALDEQLDRDWASSFDRWLAGAADRQGYGSEAGSSATRKRLIIKTPPRNDAPSWVNDK</sequence>
<feature type="transmembrane region" description="Helical" evidence="2">
    <location>
        <begin position="294"/>
        <end position="313"/>
    </location>
</feature>
<reference evidence="3" key="1">
    <citation type="submission" date="2022-12" db="EMBL/GenBank/DDBJ databases">
        <authorList>
            <person name="Krivoruchko A.V."/>
            <person name="Elkin A."/>
        </authorList>
    </citation>
    <scope>NUCLEOTIDE SEQUENCE</scope>
    <source>
        <strain evidence="3">IEGM 1388</strain>
    </source>
</reference>
<dbReference type="InterPro" id="IPR018723">
    <property type="entry name" value="DUF2254_membrane"/>
</dbReference>
<protein>
    <submittedName>
        <fullName evidence="3">DUF2254 domain-containing protein</fullName>
    </submittedName>
</protein>
<accession>A0ABT4MPU3</accession>
<comment type="caution">
    <text evidence="3">The sequence shown here is derived from an EMBL/GenBank/DDBJ whole genome shotgun (WGS) entry which is preliminary data.</text>
</comment>
<evidence type="ECO:0000256" key="2">
    <source>
        <dbReference type="SAM" id="Phobius"/>
    </source>
</evidence>
<dbReference type="Pfam" id="PF10011">
    <property type="entry name" value="DUF2254"/>
    <property type="match status" value="1"/>
</dbReference>
<proteinExistence type="predicted"/>
<dbReference type="Proteomes" id="UP001067235">
    <property type="component" value="Unassembled WGS sequence"/>
</dbReference>
<keyword evidence="2" id="KW-0812">Transmembrane</keyword>
<keyword evidence="4" id="KW-1185">Reference proteome</keyword>
<feature type="transmembrane region" description="Helical" evidence="2">
    <location>
        <begin position="184"/>
        <end position="204"/>
    </location>
</feature>